<keyword evidence="7" id="KW-1185">Reference proteome</keyword>
<dbReference type="PANTHER" id="PTHR46077:SF1">
    <property type="entry name" value="TOP1 BINDING ARGININE_SERINE RICH PROTEIN, E3 UBIQUITIN LIGASE"/>
    <property type="match status" value="1"/>
</dbReference>
<dbReference type="EC" id="2.3.2.27" evidence="2"/>
<evidence type="ECO:0000313" key="7">
    <source>
        <dbReference type="Proteomes" id="UP000765509"/>
    </source>
</evidence>
<evidence type="ECO:0000256" key="3">
    <source>
        <dbReference type="ARBA" id="ARBA00022679"/>
    </source>
</evidence>
<evidence type="ECO:0000256" key="4">
    <source>
        <dbReference type="ARBA" id="ARBA00023015"/>
    </source>
</evidence>
<keyword evidence="4" id="KW-0805">Transcription regulation</keyword>
<sequence>LSHHTTRITQIQLIRRLVPFAWVSLSIRSWTEQSKRCPLCNQPINHLLHRLTPDGTDSQRYFPLPLFSPIKYNSTLSNVTSSISNHIPSLQSPVTEINTQVESQALGLDARKFVYQNLLYSKHIPSNSYTRFKPISCKDFQPNNSNSGQLISRTTKFLSRELRVFDHLNGRINQSISYVILILKSLDCNSVGAIRLFSELLRSATTAEHFSHELTCFLRSPFDNLTEWDSILQYECLK</sequence>
<evidence type="ECO:0000313" key="6">
    <source>
        <dbReference type="EMBL" id="MBW0519226.1"/>
    </source>
</evidence>
<proteinExistence type="predicted"/>
<dbReference type="Proteomes" id="UP000765509">
    <property type="component" value="Unassembled WGS sequence"/>
</dbReference>
<organism evidence="6 7">
    <name type="scientific">Austropuccinia psidii MF-1</name>
    <dbReference type="NCBI Taxonomy" id="1389203"/>
    <lineage>
        <taxon>Eukaryota</taxon>
        <taxon>Fungi</taxon>
        <taxon>Dikarya</taxon>
        <taxon>Basidiomycota</taxon>
        <taxon>Pucciniomycotina</taxon>
        <taxon>Pucciniomycetes</taxon>
        <taxon>Pucciniales</taxon>
        <taxon>Sphaerophragmiaceae</taxon>
        <taxon>Austropuccinia</taxon>
    </lineage>
</organism>
<accession>A0A9Q3EBA4</accession>
<dbReference type="GO" id="GO:0061630">
    <property type="term" value="F:ubiquitin protein ligase activity"/>
    <property type="evidence" value="ECO:0007669"/>
    <property type="project" value="UniProtKB-EC"/>
</dbReference>
<dbReference type="EMBL" id="AVOT02027232">
    <property type="protein sequence ID" value="MBW0519226.1"/>
    <property type="molecule type" value="Genomic_DNA"/>
</dbReference>
<gene>
    <name evidence="6" type="ORF">O181_058941</name>
</gene>
<dbReference type="AlphaFoldDB" id="A0A9Q3EBA4"/>
<evidence type="ECO:0000256" key="2">
    <source>
        <dbReference type="ARBA" id="ARBA00012483"/>
    </source>
</evidence>
<evidence type="ECO:0000256" key="1">
    <source>
        <dbReference type="ARBA" id="ARBA00000900"/>
    </source>
</evidence>
<comment type="caution">
    <text evidence="6">The sequence shown here is derived from an EMBL/GenBank/DDBJ whole genome shotgun (WGS) entry which is preliminary data.</text>
</comment>
<keyword evidence="3" id="KW-0808">Transferase</keyword>
<dbReference type="PANTHER" id="PTHR46077">
    <property type="entry name" value="E3 UBIQUITIN-PROTEIN LIGASE TOPORS"/>
    <property type="match status" value="1"/>
</dbReference>
<comment type="catalytic activity">
    <reaction evidence="1">
        <text>S-ubiquitinyl-[E2 ubiquitin-conjugating enzyme]-L-cysteine + [acceptor protein]-L-lysine = [E2 ubiquitin-conjugating enzyme]-L-cysteine + N(6)-ubiquitinyl-[acceptor protein]-L-lysine.</text>
        <dbReference type="EC" id="2.3.2.27"/>
    </reaction>
</comment>
<dbReference type="GO" id="GO:0006513">
    <property type="term" value="P:protein monoubiquitination"/>
    <property type="evidence" value="ECO:0007669"/>
    <property type="project" value="TreeGrafter"/>
</dbReference>
<name>A0A9Q3EBA4_9BASI</name>
<dbReference type="GO" id="GO:0000209">
    <property type="term" value="P:protein polyubiquitination"/>
    <property type="evidence" value="ECO:0007669"/>
    <property type="project" value="TreeGrafter"/>
</dbReference>
<dbReference type="OrthoDB" id="21204at2759"/>
<feature type="non-terminal residue" evidence="6">
    <location>
        <position position="1"/>
    </location>
</feature>
<protein>
    <recommendedName>
        <fullName evidence="2">RING-type E3 ubiquitin transferase</fullName>
        <ecNumber evidence="2">2.3.2.27</ecNumber>
    </recommendedName>
</protein>
<keyword evidence="5" id="KW-0804">Transcription</keyword>
<evidence type="ECO:0000256" key="5">
    <source>
        <dbReference type="ARBA" id="ARBA00023163"/>
    </source>
</evidence>
<reference evidence="6" key="1">
    <citation type="submission" date="2021-03" db="EMBL/GenBank/DDBJ databases">
        <title>Draft genome sequence of rust myrtle Austropuccinia psidii MF-1, a brazilian biotype.</title>
        <authorList>
            <person name="Quecine M.C."/>
            <person name="Pachon D.M.R."/>
            <person name="Bonatelli M.L."/>
            <person name="Correr F.H."/>
            <person name="Franceschini L.M."/>
            <person name="Leite T.F."/>
            <person name="Margarido G.R.A."/>
            <person name="Almeida C.A."/>
            <person name="Ferrarezi J.A."/>
            <person name="Labate C.A."/>
        </authorList>
    </citation>
    <scope>NUCLEOTIDE SEQUENCE</scope>
    <source>
        <strain evidence="6">MF-1</strain>
    </source>
</reference>